<sequence>MSPILSMRSLTVHTDSLDGSVPKQILHGVDFDLAPGEILGVIGESGSGKSTVGLAGLGYTRPGMHISGGSIRFRDTDLLGLRPEALRRLRGAEIAYVPQSAAAAFNPNLRIGDQVVEVQRVHRLADAGSARLAAMETYRELGLPQPETIGRRYPHAVSGGQLQRLAAAMAFAAGPKLVVFDEPTTALDVTTQIGVLRAFRDVLRAHRAAALYISHDLAVVAQLADRVMVMDKGSVVEIGPAEELLSSPRHPTTRALLDSAAGQQGSLASTGRVAEVRAPLLQIRRVSATYGSLLALRDVDLELGKGEIVAVVGESGSGKSTLSKVAAGLVRPLTGDIMLHGRRLAETIAGRSRDDLRRIQIVFQSADTALNPRQRVGDILKRPLDFYGIPTAGLPESRIAELLSLVSLPADLALRRSPELSGGQKQRLNLARALAAQPELVICDEVTSALDVVTRGEIVAMLRDLRDRCGTAFLFITHDLATAGSLADRIVVMKDGAIVEVGPSDSIMSQPTEPYTKRLLASVPAARRGWLDEALASMATV</sequence>
<feature type="domain" description="ABC transporter" evidence="10">
    <location>
        <begin position="281"/>
        <end position="520"/>
    </location>
</feature>
<evidence type="ECO:0000256" key="4">
    <source>
        <dbReference type="ARBA" id="ARBA00022475"/>
    </source>
</evidence>
<dbReference type="Pfam" id="PF00005">
    <property type="entry name" value="ABC_tran"/>
    <property type="match status" value="2"/>
</dbReference>
<dbReference type="GO" id="GO:0016887">
    <property type="term" value="F:ATP hydrolysis activity"/>
    <property type="evidence" value="ECO:0007669"/>
    <property type="project" value="InterPro"/>
</dbReference>
<dbReference type="SMART" id="SM00382">
    <property type="entry name" value="AAA"/>
    <property type="match status" value="2"/>
</dbReference>
<proteinExistence type="inferred from homology"/>
<protein>
    <submittedName>
        <fullName evidence="11">Peptide/nickel transport system ATP-binding protein</fullName>
    </submittedName>
</protein>
<evidence type="ECO:0000256" key="5">
    <source>
        <dbReference type="ARBA" id="ARBA00022519"/>
    </source>
</evidence>
<accession>A0A839ZGH2</accession>
<dbReference type="SUPFAM" id="SSF52540">
    <property type="entry name" value="P-loop containing nucleoside triphosphate hydrolases"/>
    <property type="match status" value="2"/>
</dbReference>
<comment type="caution">
    <text evidence="11">The sequence shown here is derived from an EMBL/GenBank/DDBJ whole genome shotgun (WGS) entry which is preliminary data.</text>
</comment>
<evidence type="ECO:0000259" key="10">
    <source>
        <dbReference type="PROSITE" id="PS50893"/>
    </source>
</evidence>
<evidence type="ECO:0000313" key="12">
    <source>
        <dbReference type="Proteomes" id="UP000533469"/>
    </source>
</evidence>
<keyword evidence="3" id="KW-0813">Transport</keyword>
<keyword evidence="6" id="KW-0547">Nucleotide-binding</keyword>
<evidence type="ECO:0000256" key="8">
    <source>
        <dbReference type="ARBA" id="ARBA00022967"/>
    </source>
</evidence>
<evidence type="ECO:0000256" key="6">
    <source>
        <dbReference type="ARBA" id="ARBA00022741"/>
    </source>
</evidence>
<keyword evidence="12" id="KW-1185">Reference proteome</keyword>
<dbReference type="GO" id="GO:0005524">
    <property type="term" value="F:ATP binding"/>
    <property type="evidence" value="ECO:0007669"/>
    <property type="project" value="UniProtKB-KW"/>
</dbReference>
<name>A0A839ZGH2_9HYPH</name>
<keyword evidence="8" id="KW-1278">Translocase</keyword>
<comment type="similarity">
    <text evidence="2">Belongs to the ABC transporter superfamily.</text>
</comment>
<evidence type="ECO:0000256" key="1">
    <source>
        <dbReference type="ARBA" id="ARBA00004417"/>
    </source>
</evidence>
<dbReference type="Gene3D" id="3.40.50.300">
    <property type="entry name" value="P-loop containing nucleotide triphosphate hydrolases"/>
    <property type="match status" value="2"/>
</dbReference>
<dbReference type="PROSITE" id="PS50893">
    <property type="entry name" value="ABC_TRANSPORTER_2"/>
    <property type="match status" value="2"/>
</dbReference>
<evidence type="ECO:0000256" key="3">
    <source>
        <dbReference type="ARBA" id="ARBA00022448"/>
    </source>
</evidence>
<dbReference type="CDD" id="cd03257">
    <property type="entry name" value="ABC_NikE_OppD_transporters"/>
    <property type="match status" value="2"/>
</dbReference>
<dbReference type="PROSITE" id="PS00211">
    <property type="entry name" value="ABC_TRANSPORTER_1"/>
    <property type="match status" value="1"/>
</dbReference>
<dbReference type="InterPro" id="IPR027417">
    <property type="entry name" value="P-loop_NTPase"/>
</dbReference>
<keyword evidence="4" id="KW-1003">Cell membrane</keyword>
<evidence type="ECO:0000256" key="7">
    <source>
        <dbReference type="ARBA" id="ARBA00022840"/>
    </source>
</evidence>
<dbReference type="PANTHER" id="PTHR43297:SF14">
    <property type="entry name" value="ATPASE AAA-TYPE CORE DOMAIN-CONTAINING PROTEIN"/>
    <property type="match status" value="1"/>
</dbReference>
<reference evidence="11 12" key="1">
    <citation type="submission" date="2020-08" db="EMBL/GenBank/DDBJ databases">
        <title>Genomic Encyclopedia of Type Strains, Phase IV (KMG-IV): sequencing the most valuable type-strain genomes for metagenomic binning, comparative biology and taxonomic classification.</title>
        <authorList>
            <person name="Goeker M."/>
        </authorList>
    </citation>
    <scope>NUCLEOTIDE SEQUENCE [LARGE SCALE GENOMIC DNA]</scope>
    <source>
        <strain evidence="11 12">DSM 5895</strain>
    </source>
</reference>
<organism evidence="11 12">
    <name type="scientific">Ancylobacter tetraedralis</name>
    <dbReference type="NCBI Taxonomy" id="217068"/>
    <lineage>
        <taxon>Bacteria</taxon>
        <taxon>Pseudomonadati</taxon>
        <taxon>Pseudomonadota</taxon>
        <taxon>Alphaproteobacteria</taxon>
        <taxon>Hyphomicrobiales</taxon>
        <taxon>Xanthobacteraceae</taxon>
        <taxon>Ancylobacter</taxon>
    </lineage>
</organism>
<dbReference type="Proteomes" id="UP000533469">
    <property type="component" value="Unassembled WGS sequence"/>
</dbReference>
<comment type="subcellular location">
    <subcellularLocation>
        <location evidence="1">Cell inner membrane</location>
        <topology evidence="1">Peripheral membrane protein</topology>
    </subcellularLocation>
</comment>
<evidence type="ECO:0000256" key="9">
    <source>
        <dbReference type="ARBA" id="ARBA00023136"/>
    </source>
</evidence>
<dbReference type="RefSeq" id="WP_183191978.1">
    <property type="nucleotide sequence ID" value="NZ_JACICD010000014.1"/>
</dbReference>
<dbReference type="InterPro" id="IPR017871">
    <property type="entry name" value="ABC_transporter-like_CS"/>
</dbReference>
<dbReference type="InterPro" id="IPR013563">
    <property type="entry name" value="Oligopep_ABC_C"/>
</dbReference>
<dbReference type="PANTHER" id="PTHR43297">
    <property type="entry name" value="OLIGOPEPTIDE TRANSPORT ATP-BINDING PROTEIN APPD"/>
    <property type="match status" value="1"/>
</dbReference>
<evidence type="ECO:0000256" key="2">
    <source>
        <dbReference type="ARBA" id="ARBA00005417"/>
    </source>
</evidence>
<dbReference type="EMBL" id="JACICD010000014">
    <property type="protein sequence ID" value="MBB3773768.1"/>
    <property type="molecule type" value="Genomic_DNA"/>
</dbReference>
<dbReference type="Pfam" id="PF08352">
    <property type="entry name" value="oligo_HPY"/>
    <property type="match status" value="2"/>
</dbReference>
<dbReference type="InterPro" id="IPR050388">
    <property type="entry name" value="ABC_Ni/Peptide_Import"/>
</dbReference>
<keyword evidence="7 11" id="KW-0067">ATP-binding</keyword>
<dbReference type="InterPro" id="IPR003439">
    <property type="entry name" value="ABC_transporter-like_ATP-bd"/>
</dbReference>
<dbReference type="AlphaFoldDB" id="A0A839ZGH2"/>
<dbReference type="GO" id="GO:0015833">
    <property type="term" value="P:peptide transport"/>
    <property type="evidence" value="ECO:0007669"/>
    <property type="project" value="InterPro"/>
</dbReference>
<dbReference type="InterPro" id="IPR003593">
    <property type="entry name" value="AAA+_ATPase"/>
</dbReference>
<gene>
    <name evidence="11" type="ORF">FHS55_004412</name>
</gene>
<feature type="domain" description="ABC transporter" evidence="10">
    <location>
        <begin position="7"/>
        <end position="257"/>
    </location>
</feature>
<dbReference type="GO" id="GO:0005886">
    <property type="term" value="C:plasma membrane"/>
    <property type="evidence" value="ECO:0007669"/>
    <property type="project" value="UniProtKB-SubCell"/>
</dbReference>
<evidence type="ECO:0000313" key="11">
    <source>
        <dbReference type="EMBL" id="MBB3773768.1"/>
    </source>
</evidence>
<keyword evidence="5" id="KW-0997">Cell inner membrane</keyword>
<keyword evidence="9" id="KW-0472">Membrane</keyword>